<feature type="domain" description="C-type lectin" evidence="4">
    <location>
        <begin position="298"/>
        <end position="418"/>
    </location>
</feature>
<dbReference type="PROSITE" id="PS00615">
    <property type="entry name" value="C_TYPE_LECTIN_1"/>
    <property type="match status" value="1"/>
</dbReference>
<sequence>MGVLTVIILPVLLIVVAAENELQVSEADQGAVITVPVDWTLTQYLYEGCRYHVEFERRDLSTEKCQEQTIEESSLSHIHDTIKALLEENKPENKEITSEMDPEQLYEVLQQQQDRIQEQENIITTLQERINSDMPQDPASLDLPPARRCPDNYTETFNGKCYRFSTVRETFNSAQEICGYDGGRLATIEESETNDFILQKIRDELALDSVWIGLNDRQEEGNYVWSDGMEASTGYTDWFPHQPDNYRGPGEDCVEISPSGWNDRNCAEKLRFVCERETIQTRSWGMTIHNCPNNYMKFNKKCYKLSTEHKNFREAQNICEKEEGHLATIPGKFTNGYILGKISFVGGGERHWIGLNDMENEGRFVWSDGSTQSYNEWKPGEPNNVLEPHGEDCVHIARRMGYKWNDMRCDVKAHFVCEKEEMVNLEDTVTQLEQALQEKDNTIQQLSQEGQYKEQELRNLTEVNQQLLQQLELKEEEIQEKSSIIDQCSSQVQEMEALQASLQTQLHELAETRQHRFGGTA</sequence>
<organism evidence="5 6">
    <name type="scientific">Branchiostoma belcheri</name>
    <name type="common">Amphioxus</name>
    <dbReference type="NCBI Taxonomy" id="7741"/>
    <lineage>
        <taxon>Eukaryota</taxon>
        <taxon>Metazoa</taxon>
        <taxon>Chordata</taxon>
        <taxon>Cephalochordata</taxon>
        <taxon>Leptocardii</taxon>
        <taxon>Amphioxiformes</taxon>
        <taxon>Branchiostomatidae</taxon>
        <taxon>Branchiostoma</taxon>
    </lineage>
</organism>
<dbReference type="InterPro" id="IPR001304">
    <property type="entry name" value="C-type_lectin-like"/>
</dbReference>
<dbReference type="SUPFAM" id="SSF56436">
    <property type="entry name" value="C-type lectin-like"/>
    <property type="match status" value="2"/>
</dbReference>
<dbReference type="AlphaFoldDB" id="A0A6P4ZP91"/>
<feature type="coiled-coil region" evidence="2">
    <location>
        <begin position="415"/>
        <end position="512"/>
    </location>
</feature>
<keyword evidence="2" id="KW-0175">Coiled coil</keyword>
<dbReference type="RefSeq" id="XP_019638653.1">
    <property type="nucleotide sequence ID" value="XM_019783094.1"/>
</dbReference>
<evidence type="ECO:0000313" key="5">
    <source>
        <dbReference type="Proteomes" id="UP000515135"/>
    </source>
</evidence>
<evidence type="ECO:0000313" key="6">
    <source>
        <dbReference type="RefSeq" id="XP_019638653.1"/>
    </source>
</evidence>
<feature type="domain" description="C-type lectin" evidence="4">
    <location>
        <begin position="157"/>
        <end position="275"/>
    </location>
</feature>
<dbReference type="PANTHER" id="PTHR22803">
    <property type="entry name" value="MANNOSE, PHOSPHOLIPASE, LECTIN RECEPTOR RELATED"/>
    <property type="match status" value="1"/>
</dbReference>
<dbReference type="Proteomes" id="UP000515135">
    <property type="component" value="Unplaced"/>
</dbReference>
<dbReference type="InterPro" id="IPR016187">
    <property type="entry name" value="CTDL_fold"/>
</dbReference>
<accession>A0A6P4ZP91</accession>
<dbReference type="InterPro" id="IPR016186">
    <property type="entry name" value="C-type_lectin-like/link_sf"/>
</dbReference>
<dbReference type="InterPro" id="IPR050111">
    <property type="entry name" value="C-type_lectin/snaclec_domain"/>
</dbReference>
<dbReference type="SMART" id="SM00034">
    <property type="entry name" value="CLECT"/>
    <property type="match status" value="2"/>
</dbReference>
<feature type="chain" id="PRO_5027730650" evidence="3">
    <location>
        <begin position="19"/>
        <end position="521"/>
    </location>
</feature>
<dbReference type="OrthoDB" id="441660at2759"/>
<keyword evidence="3" id="KW-0732">Signal</keyword>
<dbReference type="InterPro" id="IPR018378">
    <property type="entry name" value="C-type_lectin_CS"/>
</dbReference>
<protein>
    <submittedName>
        <fullName evidence="6">Macrophage mannose receptor 1-like</fullName>
    </submittedName>
</protein>
<keyword evidence="5" id="KW-1185">Reference proteome</keyword>
<dbReference type="CDD" id="cd00037">
    <property type="entry name" value="CLECT"/>
    <property type="match status" value="2"/>
</dbReference>
<proteinExistence type="predicted"/>
<evidence type="ECO:0000256" key="2">
    <source>
        <dbReference type="SAM" id="Coils"/>
    </source>
</evidence>
<dbReference type="Gene3D" id="3.10.100.10">
    <property type="entry name" value="Mannose-Binding Protein A, subunit A"/>
    <property type="match status" value="2"/>
</dbReference>
<evidence type="ECO:0000256" key="1">
    <source>
        <dbReference type="ARBA" id="ARBA00023157"/>
    </source>
</evidence>
<dbReference type="KEGG" id="bbel:109480787"/>
<dbReference type="Pfam" id="PF00059">
    <property type="entry name" value="Lectin_C"/>
    <property type="match status" value="2"/>
</dbReference>
<evidence type="ECO:0000259" key="4">
    <source>
        <dbReference type="PROSITE" id="PS50041"/>
    </source>
</evidence>
<dbReference type="GeneID" id="109480787"/>
<name>A0A6P4ZP91_BRABE</name>
<feature type="signal peptide" evidence="3">
    <location>
        <begin position="1"/>
        <end position="18"/>
    </location>
</feature>
<keyword evidence="1" id="KW-1015">Disulfide bond</keyword>
<reference evidence="6" key="1">
    <citation type="submission" date="2025-08" db="UniProtKB">
        <authorList>
            <consortium name="RefSeq"/>
        </authorList>
    </citation>
    <scope>IDENTIFICATION</scope>
    <source>
        <tissue evidence="6">Gonad</tissue>
    </source>
</reference>
<dbReference type="PROSITE" id="PS50041">
    <property type="entry name" value="C_TYPE_LECTIN_2"/>
    <property type="match status" value="2"/>
</dbReference>
<evidence type="ECO:0000256" key="3">
    <source>
        <dbReference type="SAM" id="SignalP"/>
    </source>
</evidence>
<gene>
    <name evidence="6" type="primary">LOC109480787</name>
</gene>